<dbReference type="Ensembl" id="ENSUMAT00000015461.1">
    <property type="protein sequence ID" value="ENSUMAP00000013032.1"/>
    <property type="gene ID" value="ENSUMAG00000009639.1"/>
</dbReference>
<name>A0A452TXL7_URSMA</name>
<protein>
    <submittedName>
        <fullName evidence="1">Uncharacterized protein</fullName>
    </submittedName>
</protein>
<dbReference type="AlphaFoldDB" id="A0A452TXL7"/>
<accession>A0A452TXL7</accession>
<dbReference type="InterPro" id="IPR029407">
    <property type="entry name" value="KAAG1"/>
</dbReference>
<sequence length="109" mass="11772">MDDDAASREEGVPVAVYEHALHDRLGQVAGPGACAAHLPRGTPLCPGPPRRQWRCKGLGAGGEAWMALSCCHNINGRPVCARRYARGWGYSDEGDSLHYLSAYHLLTLC</sequence>
<evidence type="ECO:0000313" key="1">
    <source>
        <dbReference type="Ensembl" id="ENSUMAP00000013032"/>
    </source>
</evidence>
<dbReference type="Pfam" id="PF15354">
    <property type="entry name" value="KAAG1"/>
    <property type="match status" value="1"/>
</dbReference>
<dbReference type="GeneTree" id="ENSGT00940000170127"/>
<reference evidence="1" key="1">
    <citation type="submission" date="2019-03" db="UniProtKB">
        <authorList>
            <consortium name="Ensembl"/>
        </authorList>
    </citation>
    <scope>IDENTIFICATION</scope>
</reference>
<organism evidence="1">
    <name type="scientific">Ursus maritimus</name>
    <name type="common">Polar bear</name>
    <name type="synonym">Thalarctos maritimus</name>
    <dbReference type="NCBI Taxonomy" id="29073"/>
    <lineage>
        <taxon>Eukaryota</taxon>
        <taxon>Metazoa</taxon>
        <taxon>Chordata</taxon>
        <taxon>Craniata</taxon>
        <taxon>Vertebrata</taxon>
        <taxon>Euteleostomi</taxon>
        <taxon>Mammalia</taxon>
        <taxon>Eutheria</taxon>
        <taxon>Laurasiatheria</taxon>
        <taxon>Carnivora</taxon>
        <taxon>Caniformia</taxon>
        <taxon>Ursidae</taxon>
        <taxon>Ursus</taxon>
    </lineage>
</organism>
<proteinExistence type="predicted"/>